<proteinExistence type="predicted"/>
<evidence type="ECO:0000313" key="3">
    <source>
        <dbReference type="EMBL" id="BAU48740.1"/>
    </source>
</evidence>
<feature type="transmembrane region" description="Helical" evidence="1">
    <location>
        <begin position="91"/>
        <end position="108"/>
    </location>
</feature>
<feature type="transmembrane region" description="Helical" evidence="1">
    <location>
        <begin position="171"/>
        <end position="190"/>
    </location>
</feature>
<keyword evidence="4" id="KW-1185">Reference proteome</keyword>
<evidence type="ECO:0000256" key="1">
    <source>
        <dbReference type="SAM" id="Phobius"/>
    </source>
</evidence>
<dbReference type="Gene3D" id="1.20.144.10">
    <property type="entry name" value="Phosphatidic acid phosphatase type 2/haloperoxidase"/>
    <property type="match status" value="1"/>
</dbReference>
<dbReference type="InterPro" id="IPR036938">
    <property type="entry name" value="PAP2/HPO_sf"/>
</dbReference>
<dbReference type="KEGG" id="sva:SVA_2190"/>
<reference evidence="3 4" key="1">
    <citation type="submission" date="2015-08" db="EMBL/GenBank/DDBJ databases">
        <title>Complete genome sequence of Sulfurifustis variabilis.</title>
        <authorList>
            <person name="Miura A."/>
            <person name="Kojima H."/>
            <person name="Fukui M."/>
        </authorList>
    </citation>
    <scope>NUCLEOTIDE SEQUENCE [LARGE SCALE GENOMIC DNA]</scope>
    <source>
        <strain evidence="4">skN76</strain>
    </source>
</reference>
<dbReference type="CDD" id="cd03396">
    <property type="entry name" value="PAP2_like_6"/>
    <property type="match status" value="1"/>
</dbReference>
<feature type="domain" description="Phosphatidic acid phosphatase type 2/haloperoxidase" evidence="2">
    <location>
        <begin position="91"/>
        <end position="221"/>
    </location>
</feature>
<feature type="transmembrane region" description="Helical" evidence="1">
    <location>
        <begin position="146"/>
        <end position="164"/>
    </location>
</feature>
<sequence>MLRFYGWHAGFPLLLGLLLLLVFETTALDRIVSDVFYDPVAGAFPLRRDWFLERIVHRGGKYLVVAVALAALAVVVLSCVRAGARPLRRPALYVVLCLALGPGLVAGLKTVTNKHCPYDLAVYGGFAEYTRLLDAAPPGERPGRCFPGGHASGGFALMAFYFVWRRRRASWAATALVGGFAYGFTIGFGRVMQGAHFLSHNLWAALVCWFVALILWRLMLYDNSGSS</sequence>
<feature type="transmembrane region" description="Helical" evidence="1">
    <location>
        <begin position="202"/>
        <end position="220"/>
    </location>
</feature>
<keyword evidence="1" id="KW-1133">Transmembrane helix</keyword>
<keyword evidence="1" id="KW-0812">Transmembrane</keyword>
<protein>
    <submittedName>
        <fullName evidence="3">Phosphoesterase</fullName>
    </submittedName>
</protein>
<dbReference type="InterPro" id="IPR000326">
    <property type="entry name" value="PAP2/HPO"/>
</dbReference>
<dbReference type="SUPFAM" id="SSF48317">
    <property type="entry name" value="Acid phosphatase/Vanadium-dependent haloperoxidase"/>
    <property type="match status" value="1"/>
</dbReference>
<accession>A0A1B4V5D6</accession>
<gene>
    <name evidence="3" type="ORF">SVA_2190</name>
</gene>
<dbReference type="Proteomes" id="UP000218899">
    <property type="component" value="Chromosome"/>
</dbReference>
<organism evidence="3 4">
    <name type="scientific">Sulfurifustis variabilis</name>
    <dbReference type="NCBI Taxonomy" id="1675686"/>
    <lineage>
        <taxon>Bacteria</taxon>
        <taxon>Pseudomonadati</taxon>
        <taxon>Pseudomonadota</taxon>
        <taxon>Gammaproteobacteria</taxon>
        <taxon>Acidiferrobacterales</taxon>
        <taxon>Acidiferrobacteraceae</taxon>
        <taxon>Sulfurifustis</taxon>
    </lineage>
</organism>
<evidence type="ECO:0000313" key="4">
    <source>
        <dbReference type="Proteomes" id="UP000218899"/>
    </source>
</evidence>
<evidence type="ECO:0000259" key="2">
    <source>
        <dbReference type="Pfam" id="PF01569"/>
    </source>
</evidence>
<name>A0A1B4V5D6_9GAMM</name>
<feature type="transmembrane region" description="Helical" evidence="1">
    <location>
        <begin position="62"/>
        <end position="84"/>
    </location>
</feature>
<dbReference type="Pfam" id="PF01569">
    <property type="entry name" value="PAP2"/>
    <property type="match status" value="1"/>
</dbReference>
<dbReference type="AlphaFoldDB" id="A0A1B4V5D6"/>
<keyword evidence="1" id="KW-0472">Membrane</keyword>
<dbReference type="RefSeq" id="WP_169924058.1">
    <property type="nucleotide sequence ID" value="NZ_AP014936.1"/>
</dbReference>
<dbReference type="EMBL" id="AP014936">
    <property type="protein sequence ID" value="BAU48740.1"/>
    <property type="molecule type" value="Genomic_DNA"/>
</dbReference>